<dbReference type="EMBL" id="JBEVYD010000005">
    <property type="protein sequence ID" value="KAL3232331.1"/>
    <property type="molecule type" value="Genomic_DNA"/>
</dbReference>
<comment type="subcellular location">
    <subcellularLocation>
        <location evidence="1">Nucleus</location>
    </subcellularLocation>
</comment>
<dbReference type="InterPro" id="IPR029012">
    <property type="entry name" value="Helix_hairpin_bin_sf"/>
</dbReference>
<dbReference type="Pfam" id="PF06246">
    <property type="entry name" value="Isy1"/>
    <property type="match status" value="1"/>
</dbReference>
<keyword evidence="7" id="KW-1185">Reference proteome</keyword>
<sequence length="217" mass="25866">MSRNSDKSRTVLTLYQEQEASGEYKEYSRYKRPKRVEQVGSLKESLEWYKQTLRDINNQSSRLYDPSLNEDQLREVNERVNVLIRESERWSRHLHKRFKHRVARRAGIYGGIVIRGTRYIGRAQELPEVQLHLKAQSKPSATRRYTIDTKRLRNVSHEYYNFDSLEIPDTLTEELQKQHNITTTSTSIFPTDIPSQEQVSKYLVQRRKKQLLEQLKL</sequence>
<gene>
    <name evidence="6" type="ORF">RNJ44_04247</name>
</gene>
<keyword evidence="4" id="KW-0507">mRNA processing</keyword>
<evidence type="ECO:0000256" key="1">
    <source>
        <dbReference type="ARBA" id="ARBA00004123"/>
    </source>
</evidence>
<dbReference type="Gene3D" id="1.10.287.660">
    <property type="entry name" value="Helix hairpin bin"/>
    <property type="match status" value="1"/>
</dbReference>
<keyword evidence="4" id="KW-0508">mRNA splicing</keyword>
<organism evidence="6 7">
    <name type="scientific">Nakaseomyces bracarensis</name>
    <dbReference type="NCBI Taxonomy" id="273131"/>
    <lineage>
        <taxon>Eukaryota</taxon>
        <taxon>Fungi</taxon>
        <taxon>Dikarya</taxon>
        <taxon>Ascomycota</taxon>
        <taxon>Saccharomycotina</taxon>
        <taxon>Saccharomycetes</taxon>
        <taxon>Saccharomycetales</taxon>
        <taxon>Saccharomycetaceae</taxon>
        <taxon>Nakaseomyces</taxon>
    </lineage>
</organism>
<reference evidence="6 7" key="1">
    <citation type="submission" date="2024-05" db="EMBL/GenBank/DDBJ databases">
        <title>Long read based assembly of the Candida bracarensis genome reveals expanded adhesin content.</title>
        <authorList>
            <person name="Marcet-Houben M."/>
            <person name="Ksiezopolska E."/>
            <person name="Gabaldon T."/>
        </authorList>
    </citation>
    <scope>NUCLEOTIDE SEQUENCE [LARGE SCALE GENOMIC DNA]</scope>
    <source>
        <strain evidence="6 7">CBM6</strain>
    </source>
</reference>
<dbReference type="Proteomes" id="UP001623330">
    <property type="component" value="Unassembled WGS sequence"/>
</dbReference>
<evidence type="ECO:0000256" key="2">
    <source>
        <dbReference type="ARBA" id="ARBA00007002"/>
    </source>
</evidence>
<dbReference type="InterPro" id="IPR009360">
    <property type="entry name" value="Isy1"/>
</dbReference>
<comment type="similarity">
    <text evidence="2">Belongs to the ISY1 family.</text>
</comment>
<dbReference type="SUPFAM" id="SSF140102">
    <property type="entry name" value="ISY1 domain-like"/>
    <property type="match status" value="1"/>
</dbReference>
<dbReference type="InterPro" id="IPR037200">
    <property type="entry name" value="Isy1_sf"/>
</dbReference>
<evidence type="ECO:0000313" key="7">
    <source>
        <dbReference type="Proteomes" id="UP001623330"/>
    </source>
</evidence>
<evidence type="ECO:0000256" key="3">
    <source>
        <dbReference type="ARBA" id="ARBA00019194"/>
    </source>
</evidence>
<name>A0ABR4NUD2_9SACH</name>
<evidence type="ECO:0000313" key="6">
    <source>
        <dbReference type="EMBL" id="KAL3232331.1"/>
    </source>
</evidence>
<protein>
    <recommendedName>
        <fullName evidence="3">Pre-mRNA-splicing factor ISY1</fullName>
    </recommendedName>
</protein>
<dbReference type="PANTHER" id="PTHR13021">
    <property type="entry name" value="PRE-MRNA-SPLICING FACTOR ISY1"/>
    <property type="match status" value="1"/>
</dbReference>
<evidence type="ECO:0000256" key="4">
    <source>
        <dbReference type="ARBA" id="ARBA00023187"/>
    </source>
</evidence>
<proteinExistence type="inferred from homology"/>
<accession>A0ABR4NUD2</accession>
<evidence type="ECO:0000256" key="5">
    <source>
        <dbReference type="ARBA" id="ARBA00023242"/>
    </source>
</evidence>
<keyword evidence="5" id="KW-0539">Nucleus</keyword>
<comment type="caution">
    <text evidence="6">The sequence shown here is derived from an EMBL/GenBank/DDBJ whole genome shotgun (WGS) entry which is preliminary data.</text>
</comment>